<dbReference type="EMBL" id="BMAW01080480">
    <property type="protein sequence ID" value="GFU19800.1"/>
    <property type="molecule type" value="Genomic_DNA"/>
</dbReference>
<reference evidence="1" key="1">
    <citation type="submission" date="2020-08" db="EMBL/GenBank/DDBJ databases">
        <title>Multicomponent nature underlies the extraordinary mechanical properties of spider dragline silk.</title>
        <authorList>
            <person name="Kono N."/>
            <person name="Nakamura H."/>
            <person name="Mori M."/>
            <person name="Yoshida Y."/>
            <person name="Ohtoshi R."/>
            <person name="Malay A.D."/>
            <person name="Moran D.A.P."/>
            <person name="Tomita M."/>
            <person name="Numata K."/>
            <person name="Arakawa K."/>
        </authorList>
    </citation>
    <scope>NUCLEOTIDE SEQUENCE</scope>
</reference>
<sequence length="91" mass="10850">MIFVHQTYVRAIRDPERRTIIDQRCCILRFSSWRCRDREVPGQLARVRWQSDGLAIKPVTICPRHLSAETDQPLLLDPEQVLMIRRLIHRC</sequence>
<comment type="caution">
    <text evidence="1">The sequence shown here is derived from an EMBL/GenBank/DDBJ whole genome shotgun (WGS) entry which is preliminary data.</text>
</comment>
<dbReference type="Proteomes" id="UP000887013">
    <property type="component" value="Unassembled WGS sequence"/>
</dbReference>
<proteinExistence type="predicted"/>
<dbReference type="AlphaFoldDB" id="A0A8X6QCW3"/>
<evidence type="ECO:0000313" key="2">
    <source>
        <dbReference type="Proteomes" id="UP000887013"/>
    </source>
</evidence>
<gene>
    <name evidence="1" type="ORF">NPIL_629671</name>
</gene>
<organism evidence="1 2">
    <name type="scientific">Nephila pilipes</name>
    <name type="common">Giant wood spider</name>
    <name type="synonym">Nephila maculata</name>
    <dbReference type="NCBI Taxonomy" id="299642"/>
    <lineage>
        <taxon>Eukaryota</taxon>
        <taxon>Metazoa</taxon>
        <taxon>Ecdysozoa</taxon>
        <taxon>Arthropoda</taxon>
        <taxon>Chelicerata</taxon>
        <taxon>Arachnida</taxon>
        <taxon>Araneae</taxon>
        <taxon>Araneomorphae</taxon>
        <taxon>Entelegynae</taxon>
        <taxon>Araneoidea</taxon>
        <taxon>Nephilidae</taxon>
        <taxon>Nephila</taxon>
    </lineage>
</organism>
<protein>
    <submittedName>
        <fullName evidence="1">Uncharacterized protein</fullName>
    </submittedName>
</protein>
<name>A0A8X6QCW3_NEPPI</name>
<evidence type="ECO:0000313" key="1">
    <source>
        <dbReference type="EMBL" id="GFU19800.1"/>
    </source>
</evidence>
<accession>A0A8X6QCW3</accession>
<keyword evidence="2" id="KW-1185">Reference proteome</keyword>